<accession>D3RSC5</accession>
<sequence>MNHDRIRNGISGITAAGLILGASLTGINTASAGSDDGWYPDPAQRVERYIERMDKDLDLTEAQQTEIRKIMAAEQARRAQQRVETSKQIDAVLTDVQRAKREDMIQKRMKRDLDRMTDRLDLTDDQVTKIKDLFDKQRANPELTRTQLREGIEAILTDEQRANIRDRMDSDDD</sequence>
<dbReference type="STRING" id="572477.Alvin_1145"/>
<protein>
    <submittedName>
        <fullName evidence="1">Uncharacterized protein</fullName>
    </submittedName>
</protein>
<proteinExistence type="predicted"/>
<dbReference type="InterPro" id="IPR052211">
    <property type="entry name" value="Cpx_auxiliary_protein"/>
</dbReference>
<dbReference type="eggNOG" id="ENOG5032XXW">
    <property type="taxonomic scope" value="Bacteria"/>
</dbReference>
<keyword evidence="2" id="KW-1185">Reference proteome</keyword>
<reference evidence="1 2" key="1">
    <citation type="journal article" date="2011" name="Stand. Genomic Sci.">
        <title>Complete genome sequence of Allochromatium vinosum DSM 180(T).</title>
        <authorList>
            <person name="Weissgerber T."/>
            <person name="Zigann R."/>
            <person name="Bruce D."/>
            <person name="Chang Y.J."/>
            <person name="Detter J.C."/>
            <person name="Han C."/>
            <person name="Hauser L."/>
            <person name="Jeffries C.D."/>
            <person name="Land M."/>
            <person name="Munk A.C."/>
            <person name="Tapia R."/>
            <person name="Dahl C."/>
        </authorList>
    </citation>
    <scope>NUCLEOTIDE SEQUENCE [LARGE SCALE GENOMIC DNA]</scope>
    <source>
        <strain evidence="2">ATCC 17899 / DSM 180 / NBRC 103801 / NCIMB 10441 / D</strain>
    </source>
</reference>
<evidence type="ECO:0000313" key="1">
    <source>
        <dbReference type="EMBL" id="ADC62084.1"/>
    </source>
</evidence>
<dbReference type="OrthoDB" id="5772504at2"/>
<dbReference type="KEGG" id="alv:Alvin_1145"/>
<organism evidence="1 2">
    <name type="scientific">Allochromatium vinosum (strain ATCC 17899 / DSM 180 / NBRC 103801 / NCIMB 10441 / D)</name>
    <name type="common">Chromatium vinosum</name>
    <dbReference type="NCBI Taxonomy" id="572477"/>
    <lineage>
        <taxon>Bacteria</taxon>
        <taxon>Pseudomonadati</taxon>
        <taxon>Pseudomonadota</taxon>
        <taxon>Gammaproteobacteria</taxon>
        <taxon>Chromatiales</taxon>
        <taxon>Chromatiaceae</taxon>
        <taxon>Allochromatium</taxon>
    </lineage>
</organism>
<dbReference type="PANTHER" id="PTHR38102:SF1">
    <property type="entry name" value="PERIPLASMIC CHAPERONE SPY"/>
    <property type="match status" value="1"/>
</dbReference>
<dbReference type="HOGENOM" id="CLU_126401_0_0_6"/>
<dbReference type="EMBL" id="CP001896">
    <property type="protein sequence ID" value="ADC62084.1"/>
    <property type="molecule type" value="Genomic_DNA"/>
</dbReference>
<dbReference type="GO" id="GO:0051082">
    <property type="term" value="F:unfolded protein binding"/>
    <property type="evidence" value="ECO:0007669"/>
    <property type="project" value="TreeGrafter"/>
</dbReference>
<dbReference type="GO" id="GO:0030288">
    <property type="term" value="C:outer membrane-bounded periplasmic space"/>
    <property type="evidence" value="ECO:0007669"/>
    <property type="project" value="TreeGrafter"/>
</dbReference>
<dbReference type="PANTHER" id="PTHR38102">
    <property type="entry name" value="PERIPLASMIC CHAPERONE SPY"/>
    <property type="match status" value="1"/>
</dbReference>
<dbReference type="Proteomes" id="UP000001441">
    <property type="component" value="Chromosome"/>
</dbReference>
<evidence type="ECO:0000313" key="2">
    <source>
        <dbReference type="Proteomes" id="UP000001441"/>
    </source>
</evidence>
<name>D3RSC5_ALLVD</name>
<dbReference type="AlphaFoldDB" id="D3RSC5"/>
<gene>
    <name evidence="1" type="ordered locus">Alvin_1145</name>
</gene>